<accession>A0A5B7I9M7</accession>
<sequence length="87" mass="9890">MSATWNTRGGQGNGDLGKERSPCKHSACLTAPPPPPPPHAALHNAKKARWCTEKKKKKKKKNKNKNKNKNKKKKKKKETKKSMMMKR</sequence>
<dbReference type="AlphaFoldDB" id="A0A5B7I9M7"/>
<name>A0A5B7I9M7_PORTR</name>
<keyword evidence="3" id="KW-1185">Reference proteome</keyword>
<proteinExistence type="predicted"/>
<dbReference type="Proteomes" id="UP000324222">
    <property type="component" value="Unassembled WGS sequence"/>
</dbReference>
<dbReference type="EMBL" id="VSRR010056249">
    <property type="protein sequence ID" value="MPC81200.1"/>
    <property type="molecule type" value="Genomic_DNA"/>
</dbReference>
<feature type="region of interest" description="Disordered" evidence="1">
    <location>
        <begin position="1"/>
        <end position="87"/>
    </location>
</feature>
<evidence type="ECO:0000313" key="2">
    <source>
        <dbReference type="EMBL" id="MPC81200.1"/>
    </source>
</evidence>
<protein>
    <submittedName>
        <fullName evidence="2">Uncharacterized protein</fullName>
    </submittedName>
</protein>
<organism evidence="2 3">
    <name type="scientific">Portunus trituberculatus</name>
    <name type="common">Swimming crab</name>
    <name type="synonym">Neptunus trituberculatus</name>
    <dbReference type="NCBI Taxonomy" id="210409"/>
    <lineage>
        <taxon>Eukaryota</taxon>
        <taxon>Metazoa</taxon>
        <taxon>Ecdysozoa</taxon>
        <taxon>Arthropoda</taxon>
        <taxon>Crustacea</taxon>
        <taxon>Multicrustacea</taxon>
        <taxon>Malacostraca</taxon>
        <taxon>Eumalacostraca</taxon>
        <taxon>Eucarida</taxon>
        <taxon>Decapoda</taxon>
        <taxon>Pleocyemata</taxon>
        <taxon>Brachyura</taxon>
        <taxon>Eubrachyura</taxon>
        <taxon>Portunoidea</taxon>
        <taxon>Portunidae</taxon>
        <taxon>Portuninae</taxon>
        <taxon>Portunus</taxon>
    </lineage>
</organism>
<gene>
    <name evidence="2" type="ORF">E2C01_075807</name>
</gene>
<evidence type="ECO:0000256" key="1">
    <source>
        <dbReference type="SAM" id="MobiDB-lite"/>
    </source>
</evidence>
<feature type="compositionally biased region" description="Basic residues" evidence="1">
    <location>
        <begin position="44"/>
        <end position="87"/>
    </location>
</feature>
<evidence type="ECO:0000313" key="3">
    <source>
        <dbReference type="Proteomes" id="UP000324222"/>
    </source>
</evidence>
<comment type="caution">
    <text evidence="2">The sequence shown here is derived from an EMBL/GenBank/DDBJ whole genome shotgun (WGS) entry which is preliminary data.</text>
</comment>
<reference evidence="2 3" key="1">
    <citation type="submission" date="2019-05" db="EMBL/GenBank/DDBJ databases">
        <title>Another draft genome of Portunus trituberculatus and its Hox gene families provides insights of decapod evolution.</title>
        <authorList>
            <person name="Jeong J.-H."/>
            <person name="Song I."/>
            <person name="Kim S."/>
            <person name="Choi T."/>
            <person name="Kim D."/>
            <person name="Ryu S."/>
            <person name="Kim W."/>
        </authorList>
    </citation>
    <scope>NUCLEOTIDE SEQUENCE [LARGE SCALE GENOMIC DNA]</scope>
    <source>
        <tissue evidence="2">Muscle</tissue>
    </source>
</reference>